<dbReference type="AlphaFoldDB" id="A0A953JB08"/>
<evidence type="ECO:0000313" key="11">
    <source>
        <dbReference type="Proteomes" id="UP000705867"/>
    </source>
</evidence>
<reference evidence="10" key="2">
    <citation type="submission" date="2021-08" db="EMBL/GenBank/DDBJ databases">
        <authorList>
            <person name="Dalcin Martins P."/>
        </authorList>
    </citation>
    <scope>NUCLEOTIDE SEQUENCE</scope>
    <source>
        <strain evidence="10">MAG_39</strain>
    </source>
</reference>
<dbReference type="PANTHER" id="PTHR30600">
    <property type="entry name" value="CYTOCHROME C PEROXIDASE-RELATED"/>
    <property type="match status" value="1"/>
</dbReference>
<feature type="transmembrane region" description="Helical" evidence="8">
    <location>
        <begin position="30"/>
        <end position="54"/>
    </location>
</feature>
<dbReference type="Gene3D" id="1.10.760.10">
    <property type="entry name" value="Cytochrome c-like domain"/>
    <property type="match status" value="1"/>
</dbReference>
<dbReference type="GO" id="GO:0009055">
    <property type="term" value="F:electron transfer activity"/>
    <property type="evidence" value="ECO:0007669"/>
    <property type="project" value="InterPro"/>
</dbReference>
<comment type="caution">
    <text evidence="10">The sequence shown here is derived from an EMBL/GenBank/DDBJ whole genome shotgun (WGS) entry which is preliminary data.</text>
</comment>
<keyword evidence="2 6" id="KW-0479">Metal-binding</keyword>
<evidence type="ECO:0000256" key="1">
    <source>
        <dbReference type="ARBA" id="ARBA00022617"/>
    </source>
</evidence>
<evidence type="ECO:0000256" key="3">
    <source>
        <dbReference type="ARBA" id="ARBA00022729"/>
    </source>
</evidence>
<keyword evidence="8" id="KW-0472">Membrane</keyword>
<evidence type="ECO:0000256" key="4">
    <source>
        <dbReference type="ARBA" id="ARBA00023002"/>
    </source>
</evidence>
<evidence type="ECO:0000313" key="10">
    <source>
        <dbReference type="EMBL" id="MBZ0156637.1"/>
    </source>
</evidence>
<dbReference type="InterPro" id="IPR036909">
    <property type="entry name" value="Cyt_c-like_dom_sf"/>
</dbReference>
<proteinExistence type="predicted"/>
<dbReference type="EMBL" id="JAIOIV010000082">
    <property type="protein sequence ID" value="MBZ0156637.1"/>
    <property type="molecule type" value="Genomic_DNA"/>
</dbReference>
<keyword evidence="1 6" id="KW-0349">Heme</keyword>
<evidence type="ECO:0000256" key="6">
    <source>
        <dbReference type="PROSITE-ProRule" id="PRU00433"/>
    </source>
</evidence>
<sequence length="572" mass="60418">MKGVPSCLNVGRSDAGTMRGRTGRDRHGRYSLPGFLINILMAFGVLLTVFHGLAVGGELKSGTLVAASLSGQAARGSGSNAATIVTQGAGNSMTTATQGQGQTTQTAGNTTIAATQGQGQATQGAGNAGAAGNQANLNDIDQANFQSAQQLIDEGRDTFRFDTFGDEEFWGGKLKLHQAVGGANAGGSGDGLTPTAALDLGLKVDSDALPSSLVDQLKSGQVDLNDPATTLTLLKMDAVVGVKGFFGTNGSTLQSVGITCALCHSTVDDSVMPGVGRRLDGWANRDLDVGAIIALAPDLSPFVDLLKVVDSTTTAQDVRTVLNAWGPGKFDAQLTLDGKGFRPDGKTAATLIPNACDLAGFNLHTWTNFGNVTYWNAFVATLEMHGKGNFFDPRLDDITQFPEAATKFPIAVAKQLGHIKVDPGEDRITKKLPGLHLYQLSLPSPTPVAGEDFDADAAARGEDLFNGKAGCNSCHIPPLWTEPGWNAHTPDEMKIDSFQADRSPDGVYKTANLSGLFVRELGRFMKPDNKGRFYHDGRFATLSDAVESYNTRFDLGLSSRERDDLVEYLKSL</sequence>
<dbReference type="Proteomes" id="UP000705867">
    <property type="component" value="Unassembled WGS sequence"/>
</dbReference>
<dbReference type="InterPro" id="IPR051395">
    <property type="entry name" value="Cytochrome_c_Peroxidase/MauG"/>
</dbReference>
<dbReference type="PANTHER" id="PTHR30600:SF10">
    <property type="entry name" value="BLL6722 PROTEIN"/>
    <property type="match status" value="1"/>
</dbReference>
<keyword evidence="4" id="KW-0560">Oxidoreductase</keyword>
<organism evidence="10 11">
    <name type="scientific">Candidatus Nitrobium versatile</name>
    <dbReference type="NCBI Taxonomy" id="2884831"/>
    <lineage>
        <taxon>Bacteria</taxon>
        <taxon>Pseudomonadati</taxon>
        <taxon>Nitrospirota</taxon>
        <taxon>Nitrospiria</taxon>
        <taxon>Nitrospirales</taxon>
        <taxon>Nitrospiraceae</taxon>
        <taxon>Candidatus Nitrobium</taxon>
    </lineage>
</organism>
<evidence type="ECO:0000256" key="2">
    <source>
        <dbReference type="ARBA" id="ARBA00022723"/>
    </source>
</evidence>
<dbReference type="InterPro" id="IPR009056">
    <property type="entry name" value="Cyt_c-like_dom"/>
</dbReference>
<dbReference type="GO" id="GO:0020037">
    <property type="term" value="F:heme binding"/>
    <property type="evidence" value="ECO:0007669"/>
    <property type="project" value="InterPro"/>
</dbReference>
<keyword evidence="5 6" id="KW-0408">Iron</keyword>
<accession>A0A953JB08</accession>
<protein>
    <recommendedName>
        <fullName evidence="9">Cytochrome c domain-containing protein</fullName>
    </recommendedName>
</protein>
<evidence type="ECO:0000256" key="7">
    <source>
        <dbReference type="SAM" id="MobiDB-lite"/>
    </source>
</evidence>
<keyword evidence="8" id="KW-0812">Transmembrane</keyword>
<feature type="region of interest" description="Disordered" evidence="7">
    <location>
        <begin position="1"/>
        <end position="27"/>
    </location>
</feature>
<evidence type="ECO:0000259" key="9">
    <source>
        <dbReference type="PROSITE" id="PS51007"/>
    </source>
</evidence>
<keyword evidence="3" id="KW-0732">Signal</keyword>
<feature type="domain" description="Cytochrome c" evidence="9">
    <location>
        <begin position="236"/>
        <end position="406"/>
    </location>
</feature>
<name>A0A953JB08_9BACT</name>
<evidence type="ECO:0000256" key="5">
    <source>
        <dbReference type="ARBA" id="ARBA00023004"/>
    </source>
</evidence>
<dbReference type="SUPFAM" id="SSF46626">
    <property type="entry name" value="Cytochrome c"/>
    <property type="match status" value="1"/>
</dbReference>
<dbReference type="GO" id="GO:0046872">
    <property type="term" value="F:metal ion binding"/>
    <property type="evidence" value="ECO:0007669"/>
    <property type="project" value="UniProtKB-KW"/>
</dbReference>
<gene>
    <name evidence="10" type="ORF">K8I29_10585</name>
</gene>
<reference evidence="10" key="1">
    <citation type="journal article" date="2021" name="bioRxiv">
        <title>Unraveling nitrogen, sulfur and carbon metabolic pathways and microbial community transcriptional responses to substrate deprivation and toxicity stresses in a bioreactor mimicking anoxic brackish coastal sediment conditions.</title>
        <authorList>
            <person name="Martins P.D."/>
            <person name="Echeveste M.J."/>
            <person name="Arshad A."/>
            <person name="Kurth J."/>
            <person name="Ouboter H."/>
            <person name="Jetten M.S.M."/>
            <person name="Welte C.U."/>
        </authorList>
    </citation>
    <scope>NUCLEOTIDE SEQUENCE</scope>
    <source>
        <strain evidence="10">MAG_39</strain>
    </source>
</reference>
<keyword evidence="8" id="KW-1133">Transmembrane helix</keyword>
<feature type="domain" description="Cytochrome c" evidence="9">
    <location>
        <begin position="456"/>
        <end position="572"/>
    </location>
</feature>
<dbReference type="PROSITE" id="PS51007">
    <property type="entry name" value="CYTC"/>
    <property type="match status" value="2"/>
</dbReference>
<evidence type="ECO:0000256" key="8">
    <source>
        <dbReference type="SAM" id="Phobius"/>
    </source>
</evidence>
<dbReference type="GO" id="GO:0004130">
    <property type="term" value="F:cytochrome-c peroxidase activity"/>
    <property type="evidence" value="ECO:0007669"/>
    <property type="project" value="TreeGrafter"/>
</dbReference>